<dbReference type="CDD" id="cd17908">
    <property type="entry name" value="FliM"/>
    <property type="match status" value="1"/>
</dbReference>
<keyword evidence="13" id="KW-0969">Cilium</keyword>
<evidence type="ECO:0000313" key="14">
    <source>
        <dbReference type="Proteomes" id="UP000661077"/>
    </source>
</evidence>
<dbReference type="NCBIfam" id="TIGR01397">
    <property type="entry name" value="fliM_switch"/>
    <property type="match status" value="1"/>
</dbReference>
<keyword evidence="5 11" id="KW-0997">Cell inner membrane</keyword>
<comment type="similarity">
    <text evidence="1 11">Belongs to the FliM family.</text>
</comment>
<comment type="function">
    <text evidence="9 11">FliM is one of three proteins (FliG, FliN, FliM) that forms the rotor-mounted switch complex (C ring), located at the base of the basal body. This complex interacts with the CheY and CheZ chemotaxis proteins, in addition to contacting components of the motor that determine the direction of flagellar rotation.</text>
</comment>
<evidence type="ECO:0000259" key="12">
    <source>
        <dbReference type="Pfam" id="PF01052"/>
    </source>
</evidence>
<feature type="domain" description="Flagellar motor switch protein FliN-like C-terminal" evidence="12">
    <location>
        <begin position="250"/>
        <end position="319"/>
    </location>
</feature>
<evidence type="ECO:0000256" key="5">
    <source>
        <dbReference type="ARBA" id="ARBA00022519"/>
    </source>
</evidence>
<dbReference type="Pfam" id="PF02154">
    <property type="entry name" value="FliM"/>
    <property type="match status" value="1"/>
</dbReference>
<evidence type="ECO:0000256" key="6">
    <source>
        <dbReference type="ARBA" id="ARBA00022779"/>
    </source>
</evidence>
<evidence type="ECO:0000313" key="13">
    <source>
        <dbReference type="EMBL" id="MBM0108336.1"/>
    </source>
</evidence>
<evidence type="ECO:0000256" key="11">
    <source>
        <dbReference type="PIRNR" id="PIRNR002888"/>
    </source>
</evidence>
<name>A0ABS1X527_9GAMM</name>
<dbReference type="InterPro" id="IPR001689">
    <property type="entry name" value="Flag_FliM"/>
</dbReference>
<evidence type="ECO:0000256" key="1">
    <source>
        <dbReference type="ARBA" id="ARBA00011049"/>
    </source>
</evidence>
<comment type="caution">
    <text evidence="13">The sequence shown here is derived from an EMBL/GenBank/DDBJ whole genome shotgun (WGS) entry which is preliminary data.</text>
</comment>
<dbReference type="PRINTS" id="PR00955">
    <property type="entry name" value="FLGMOTORFLIM"/>
</dbReference>
<evidence type="ECO:0000256" key="10">
    <source>
        <dbReference type="NCBIfam" id="TIGR01397"/>
    </source>
</evidence>
<dbReference type="InterPro" id="IPR036429">
    <property type="entry name" value="SpoA-like_sf"/>
</dbReference>
<keyword evidence="4 11" id="KW-0145">Chemotaxis</keyword>
<keyword evidence="7 11" id="KW-0472">Membrane</keyword>
<evidence type="ECO:0000256" key="9">
    <source>
        <dbReference type="ARBA" id="ARBA00025044"/>
    </source>
</evidence>
<dbReference type="PANTHER" id="PTHR30034:SF3">
    <property type="entry name" value="FLAGELLAR MOTOR SWITCH PROTEIN FLIM"/>
    <property type="match status" value="1"/>
</dbReference>
<evidence type="ECO:0000256" key="7">
    <source>
        <dbReference type="ARBA" id="ARBA00023136"/>
    </source>
</evidence>
<dbReference type="Gene3D" id="3.40.1550.10">
    <property type="entry name" value="CheC-like"/>
    <property type="match status" value="1"/>
</dbReference>
<accession>A0ABS1X527</accession>
<evidence type="ECO:0000256" key="3">
    <source>
        <dbReference type="ARBA" id="ARBA00022475"/>
    </source>
</evidence>
<keyword evidence="13" id="KW-0966">Cell projection</keyword>
<dbReference type="Proteomes" id="UP000661077">
    <property type="component" value="Unassembled WGS sequence"/>
</dbReference>
<evidence type="ECO:0000256" key="2">
    <source>
        <dbReference type="ARBA" id="ARBA00021898"/>
    </source>
</evidence>
<keyword evidence="6 11" id="KW-0283">Flagellar rotation</keyword>
<sequence>MSGSDILNQDEIDALLHGVDSGAVKTEAPVAPGEARNYDFANQVRIVRGRMPTLEMINERFARLFRISLFNLLRRTPEVAVAPVKMLKFSEYVHSLHVPTNLNLVKIVPLRGTGLIVLDPKLVFATVDNFFGGSGRYAKIEGREFTATEQRIIHMLLKHIFADLKEAWSHVQRLDLEYLNSEINPHFANIVSPTEIVVVTSFHVELDGGGGDVHITMPYAMIEPLRELLDAGVASDRVEHDERWVSALKEEIEDADVELTTLLGRSKITMRQLMDLKAGDILPCDFTGRATILAEDVPIFKGTFGVSNGQQAVQVEERISRIRPRMLDILNAKV</sequence>
<organism evidence="13 14">
    <name type="scientific">Steroidobacter gossypii</name>
    <dbReference type="NCBI Taxonomy" id="2805490"/>
    <lineage>
        <taxon>Bacteria</taxon>
        <taxon>Pseudomonadati</taxon>
        <taxon>Pseudomonadota</taxon>
        <taxon>Gammaproteobacteria</taxon>
        <taxon>Steroidobacterales</taxon>
        <taxon>Steroidobacteraceae</taxon>
        <taxon>Steroidobacter</taxon>
    </lineage>
</organism>
<dbReference type="Pfam" id="PF01052">
    <property type="entry name" value="FliMN_C"/>
    <property type="match status" value="1"/>
</dbReference>
<keyword evidence="13" id="KW-0282">Flagellum</keyword>
<evidence type="ECO:0000256" key="8">
    <source>
        <dbReference type="ARBA" id="ARBA00023143"/>
    </source>
</evidence>
<evidence type="ECO:0000256" key="4">
    <source>
        <dbReference type="ARBA" id="ARBA00022500"/>
    </source>
</evidence>
<dbReference type="EMBL" id="JAEVLS010000008">
    <property type="protein sequence ID" value="MBM0108336.1"/>
    <property type="molecule type" value="Genomic_DNA"/>
</dbReference>
<gene>
    <name evidence="13" type="primary">fliM</name>
    <name evidence="13" type="ORF">JM946_26695</name>
</gene>
<dbReference type="RefSeq" id="WP_203170507.1">
    <property type="nucleotide sequence ID" value="NZ_JAEVLS010000008.1"/>
</dbReference>
<reference evidence="13 14" key="1">
    <citation type="journal article" date="2021" name="Int. J. Syst. Evol. Microbiol.">
        <title>Steroidobacter gossypii sp. nov., isolated from soil of cotton cropping field.</title>
        <authorList>
            <person name="Huang R."/>
            <person name="Yang S."/>
            <person name="Zhen C."/>
            <person name="Liu W."/>
        </authorList>
    </citation>
    <scope>NUCLEOTIDE SEQUENCE [LARGE SCALE GENOMIC DNA]</scope>
    <source>
        <strain evidence="13 14">S1-65</strain>
    </source>
</reference>
<dbReference type="Gene3D" id="2.30.330.10">
    <property type="entry name" value="SpoA-like"/>
    <property type="match status" value="1"/>
</dbReference>
<dbReference type="SUPFAM" id="SSF103039">
    <property type="entry name" value="CheC-like"/>
    <property type="match status" value="1"/>
</dbReference>
<keyword evidence="8 11" id="KW-0975">Bacterial flagellum</keyword>
<dbReference type="PANTHER" id="PTHR30034">
    <property type="entry name" value="FLAGELLAR MOTOR SWITCH PROTEIN FLIM"/>
    <property type="match status" value="1"/>
</dbReference>
<keyword evidence="14" id="KW-1185">Reference proteome</keyword>
<proteinExistence type="inferred from homology"/>
<keyword evidence="3 11" id="KW-1003">Cell membrane</keyword>
<protein>
    <recommendedName>
        <fullName evidence="2 10">Flagellar motor switch protein FliM</fullName>
    </recommendedName>
</protein>
<dbReference type="InterPro" id="IPR028976">
    <property type="entry name" value="CheC-like_sf"/>
</dbReference>
<dbReference type="SUPFAM" id="SSF101801">
    <property type="entry name" value="Surface presentation of antigens (SPOA)"/>
    <property type="match status" value="1"/>
</dbReference>
<dbReference type="PIRSF" id="PIRSF002888">
    <property type="entry name" value="FliM"/>
    <property type="match status" value="1"/>
</dbReference>
<dbReference type="InterPro" id="IPR001543">
    <property type="entry name" value="FliN-like_C"/>
</dbReference>
<comment type="subcellular location">
    <subcellularLocation>
        <location evidence="11">Cell inner membrane</location>
        <topology evidence="11">Peripheral membrane protein</topology>
    </subcellularLocation>
    <subcellularLocation>
        <location evidence="11">Bacterial flagellum basal body</location>
    </subcellularLocation>
</comment>